<proteinExistence type="inferred from homology"/>
<evidence type="ECO:0000256" key="2">
    <source>
        <dbReference type="ARBA" id="ARBA00022490"/>
    </source>
</evidence>
<dbReference type="CDD" id="cd16962">
    <property type="entry name" value="RuvC"/>
    <property type="match status" value="1"/>
</dbReference>
<dbReference type="Proteomes" id="UP000005744">
    <property type="component" value="Unassembled WGS sequence"/>
</dbReference>
<comment type="cofactor">
    <cofactor evidence="13">
        <name>Mg(2+)</name>
        <dbReference type="ChEBI" id="CHEBI:18420"/>
    </cofactor>
    <text evidence="13">Binds 2 Mg(2+) ion per subunit.</text>
</comment>
<keyword evidence="8 13" id="KW-0460">Magnesium</keyword>
<dbReference type="InterPro" id="IPR002176">
    <property type="entry name" value="X-over_junc_endoDNase_RuvC"/>
</dbReference>
<dbReference type="NCBIfam" id="TIGR00228">
    <property type="entry name" value="ruvC"/>
    <property type="match status" value="1"/>
</dbReference>
<dbReference type="GO" id="GO:0006281">
    <property type="term" value="P:DNA repair"/>
    <property type="evidence" value="ECO:0007669"/>
    <property type="project" value="UniProtKB-UniRule"/>
</dbReference>
<dbReference type="FunFam" id="3.30.420.10:FF:000002">
    <property type="entry name" value="Crossover junction endodeoxyribonuclease RuvC"/>
    <property type="match status" value="1"/>
</dbReference>
<evidence type="ECO:0000313" key="16">
    <source>
        <dbReference type="Proteomes" id="UP000005744"/>
    </source>
</evidence>
<dbReference type="InterPro" id="IPR020563">
    <property type="entry name" value="X-over_junc_endoDNase_Mg_BS"/>
</dbReference>
<dbReference type="GO" id="GO:0005737">
    <property type="term" value="C:cytoplasm"/>
    <property type="evidence" value="ECO:0007669"/>
    <property type="project" value="UniProtKB-SubCell"/>
</dbReference>
<comment type="similarity">
    <text evidence="1 13">Belongs to the RuvC family.</text>
</comment>
<evidence type="ECO:0000256" key="14">
    <source>
        <dbReference type="NCBIfam" id="TIGR00228"/>
    </source>
</evidence>
<evidence type="ECO:0000256" key="11">
    <source>
        <dbReference type="ARBA" id="ARBA00023204"/>
    </source>
</evidence>
<dbReference type="GO" id="GO:0008821">
    <property type="term" value="F:crossover junction DNA endonuclease activity"/>
    <property type="evidence" value="ECO:0007669"/>
    <property type="project" value="UniProtKB-UniRule"/>
</dbReference>
<dbReference type="PANTHER" id="PTHR30194:SF3">
    <property type="entry name" value="CROSSOVER JUNCTION ENDODEOXYRIBONUCLEASE RUVC"/>
    <property type="match status" value="1"/>
</dbReference>
<keyword evidence="10 13" id="KW-0233">DNA recombination</keyword>
<dbReference type="EC" id="3.1.21.10" evidence="13 14"/>
<feature type="active site" evidence="13">
    <location>
        <position position="139"/>
    </location>
</feature>
<evidence type="ECO:0000256" key="10">
    <source>
        <dbReference type="ARBA" id="ARBA00023172"/>
    </source>
</evidence>
<feature type="binding site" evidence="13">
    <location>
        <position position="8"/>
    </location>
    <ligand>
        <name>Mg(2+)</name>
        <dbReference type="ChEBI" id="CHEBI:18420"/>
        <label>1</label>
    </ligand>
</feature>
<dbReference type="Gene3D" id="3.30.420.10">
    <property type="entry name" value="Ribonuclease H-like superfamily/Ribonuclease H"/>
    <property type="match status" value="1"/>
</dbReference>
<dbReference type="GO" id="GO:0003677">
    <property type="term" value="F:DNA binding"/>
    <property type="evidence" value="ECO:0007669"/>
    <property type="project" value="UniProtKB-KW"/>
</dbReference>
<dbReference type="InterPro" id="IPR036397">
    <property type="entry name" value="RNaseH_sf"/>
</dbReference>
<dbReference type="HAMAP" id="MF_00034">
    <property type="entry name" value="RuvC"/>
    <property type="match status" value="1"/>
</dbReference>
<keyword evidence="6 13" id="KW-0227">DNA damage</keyword>
<dbReference type="NCBIfam" id="NF000711">
    <property type="entry name" value="PRK00039.2-1"/>
    <property type="match status" value="1"/>
</dbReference>
<sequence length="167" mass="17870">MTRILGIDPGSRVTGFGIIEAHAQKAVFVTCGCIRTHTTDMPTRLHEIYTGLQSLIAQYQPSVLAIEQVFVSRNVSSALKLGQARGAAIVAAVVQGLHVHEYAPNQIKQAVVGQGHAQKEQVQQMVKILLCLSAVPQADAADALAVALCHLHTAQHQQQLAKAGILR</sequence>
<comment type="catalytic activity">
    <reaction evidence="12 13">
        <text>Endonucleolytic cleavage at a junction such as a reciprocal single-stranded crossover between two homologous DNA duplexes (Holliday junction).</text>
        <dbReference type="EC" id="3.1.21.10"/>
    </reaction>
</comment>
<evidence type="ECO:0000256" key="6">
    <source>
        <dbReference type="ARBA" id="ARBA00022763"/>
    </source>
</evidence>
<dbReference type="Pfam" id="PF02075">
    <property type="entry name" value="RuvC"/>
    <property type="match status" value="1"/>
</dbReference>
<organism evidence="15 16">
    <name type="scientific">Beggiatoa alba B18LD</name>
    <dbReference type="NCBI Taxonomy" id="395493"/>
    <lineage>
        <taxon>Bacteria</taxon>
        <taxon>Pseudomonadati</taxon>
        <taxon>Pseudomonadota</taxon>
        <taxon>Gammaproteobacteria</taxon>
        <taxon>Thiotrichales</taxon>
        <taxon>Thiotrichaceae</taxon>
        <taxon>Beggiatoa</taxon>
    </lineage>
</organism>
<evidence type="ECO:0000256" key="4">
    <source>
        <dbReference type="ARBA" id="ARBA00022723"/>
    </source>
</evidence>
<dbReference type="RefSeq" id="WP_002691855.1">
    <property type="nucleotide sequence ID" value="NZ_JH600070.1"/>
</dbReference>
<evidence type="ECO:0000256" key="1">
    <source>
        <dbReference type="ARBA" id="ARBA00009518"/>
    </source>
</evidence>
<dbReference type="GO" id="GO:0000287">
    <property type="term" value="F:magnesium ion binding"/>
    <property type="evidence" value="ECO:0007669"/>
    <property type="project" value="UniProtKB-UniRule"/>
</dbReference>
<dbReference type="eggNOG" id="COG0817">
    <property type="taxonomic scope" value="Bacteria"/>
</dbReference>
<evidence type="ECO:0000256" key="5">
    <source>
        <dbReference type="ARBA" id="ARBA00022759"/>
    </source>
</evidence>
<dbReference type="SUPFAM" id="SSF53098">
    <property type="entry name" value="Ribonuclease H-like"/>
    <property type="match status" value="1"/>
</dbReference>
<comment type="subunit">
    <text evidence="13">Homodimer which binds Holliday junction (HJ) DNA. The HJ becomes 2-fold symmetrical on binding to RuvC with unstacked arms; it has a different conformation from HJ DNA in complex with RuvA. In the full resolvosome a probable DNA-RuvA(4)-RuvB(12)-RuvC(2) complex forms which resolves the HJ.</text>
</comment>
<dbReference type="PANTHER" id="PTHR30194">
    <property type="entry name" value="CROSSOVER JUNCTION ENDODEOXYRIBONUCLEASE RUVC"/>
    <property type="match status" value="1"/>
</dbReference>
<evidence type="ECO:0000313" key="15">
    <source>
        <dbReference type="EMBL" id="EIJ44094.1"/>
    </source>
</evidence>
<evidence type="ECO:0000256" key="7">
    <source>
        <dbReference type="ARBA" id="ARBA00022801"/>
    </source>
</evidence>
<feature type="active site" evidence="13">
    <location>
        <position position="67"/>
    </location>
</feature>
<evidence type="ECO:0000256" key="8">
    <source>
        <dbReference type="ARBA" id="ARBA00022842"/>
    </source>
</evidence>
<keyword evidence="7 13" id="KW-0378">Hydrolase</keyword>
<keyword evidence="2 13" id="KW-0963">Cytoplasm</keyword>
<dbReference type="InterPro" id="IPR012337">
    <property type="entry name" value="RNaseH-like_sf"/>
</dbReference>
<feature type="binding site" evidence="13">
    <location>
        <position position="139"/>
    </location>
    <ligand>
        <name>Mg(2+)</name>
        <dbReference type="ChEBI" id="CHEBI:18420"/>
        <label>1</label>
    </ligand>
</feature>
<dbReference type="AlphaFoldDB" id="I3CKF1"/>
<dbReference type="OrthoDB" id="9805499at2"/>
<keyword evidence="11 13" id="KW-0234">DNA repair</keyword>
<keyword evidence="9 13" id="KW-0238">DNA-binding</keyword>
<dbReference type="HOGENOM" id="CLU_091257_2_1_6"/>
<comment type="subcellular location">
    <subcellularLocation>
        <location evidence="13">Cytoplasm</location>
    </subcellularLocation>
</comment>
<reference evidence="15 16" key="1">
    <citation type="submission" date="2011-11" db="EMBL/GenBank/DDBJ databases">
        <title>Improved High-Quality Draft sequence of Beggiatoa alba B18lD.</title>
        <authorList>
            <consortium name="US DOE Joint Genome Institute"/>
            <person name="Lucas S."/>
            <person name="Han J."/>
            <person name="Lapidus A."/>
            <person name="Cheng J.-F."/>
            <person name="Goodwin L."/>
            <person name="Pitluck S."/>
            <person name="Peters L."/>
            <person name="Mikhailova N."/>
            <person name="Held B."/>
            <person name="Detter J.C."/>
            <person name="Han C."/>
            <person name="Tapia R."/>
            <person name="Land M."/>
            <person name="Hauser L."/>
            <person name="Kyrpides N."/>
            <person name="Ivanova N."/>
            <person name="Pagani I."/>
            <person name="Samuel K."/>
            <person name="Teske A."/>
            <person name="Mueller J."/>
            <person name="Woyke T."/>
        </authorList>
    </citation>
    <scope>NUCLEOTIDE SEQUENCE [LARGE SCALE GENOMIC DNA]</scope>
    <source>
        <strain evidence="15 16">B18LD</strain>
    </source>
</reference>
<feature type="binding site" evidence="13">
    <location>
        <position position="67"/>
    </location>
    <ligand>
        <name>Mg(2+)</name>
        <dbReference type="ChEBI" id="CHEBI:18420"/>
        <label>2</label>
    </ligand>
</feature>
<evidence type="ECO:0000256" key="12">
    <source>
        <dbReference type="ARBA" id="ARBA00029354"/>
    </source>
</evidence>
<keyword evidence="5 13" id="KW-0255">Endonuclease</keyword>
<keyword evidence="16" id="KW-1185">Reference proteome</keyword>
<evidence type="ECO:0000256" key="13">
    <source>
        <dbReference type="HAMAP-Rule" id="MF_00034"/>
    </source>
</evidence>
<dbReference type="GO" id="GO:0048476">
    <property type="term" value="C:Holliday junction resolvase complex"/>
    <property type="evidence" value="ECO:0007669"/>
    <property type="project" value="UniProtKB-UniRule"/>
</dbReference>
<accession>I3CKF1</accession>
<protein>
    <recommendedName>
        <fullName evidence="13 14">Crossover junction endodeoxyribonuclease RuvC</fullName>
        <ecNumber evidence="13 14">3.1.21.10</ecNumber>
    </recommendedName>
    <alternativeName>
        <fullName evidence="13">Holliday junction nuclease RuvC</fullName>
    </alternativeName>
    <alternativeName>
        <fullName evidence="13">Holliday junction resolvase RuvC</fullName>
    </alternativeName>
</protein>
<evidence type="ECO:0000256" key="9">
    <source>
        <dbReference type="ARBA" id="ARBA00023125"/>
    </source>
</evidence>
<dbReference type="GO" id="GO:0006310">
    <property type="term" value="P:DNA recombination"/>
    <property type="evidence" value="ECO:0007669"/>
    <property type="project" value="UniProtKB-UniRule"/>
</dbReference>
<dbReference type="PROSITE" id="PS01321">
    <property type="entry name" value="RUVC"/>
    <property type="match status" value="1"/>
</dbReference>
<gene>
    <name evidence="13" type="primary">ruvC</name>
    <name evidence="15" type="ORF">BegalDRAFT_3275</name>
</gene>
<name>I3CKF1_9GAMM</name>
<evidence type="ECO:0000256" key="3">
    <source>
        <dbReference type="ARBA" id="ARBA00022722"/>
    </source>
</evidence>
<dbReference type="PRINTS" id="PR00696">
    <property type="entry name" value="RSOLVASERUVC"/>
</dbReference>
<dbReference type="STRING" id="395493.BegalDRAFT_3275"/>
<feature type="active site" evidence="13">
    <location>
        <position position="8"/>
    </location>
</feature>
<keyword evidence="4 13" id="KW-0479">Metal-binding</keyword>
<dbReference type="EMBL" id="JH600070">
    <property type="protein sequence ID" value="EIJ44094.1"/>
    <property type="molecule type" value="Genomic_DNA"/>
</dbReference>
<comment type="function">
    <text evidence="13">The RuvA-RuvB-RuvC complex processes Holliday junction (HJ) DNA during genetic recombination and DNA repair. Endonuclease that resolves HJ intermediates. Cleaves cruciform DNA by making single-stranded nicks across the HJ at symmetrical positions within the homologous arms, yielding a 5'-phosphate and a 3'-hydroxyl group; requires a central core of homology in the junction. The consensus cleavage sequence is 5'-(A/T)TT(C/G)-3'. Cleavage occurs on the 3'-side of the TT dinucleotide at the point of strand exchange. HJ branch migration catalyzed by RuvA-RuvB allows RuvC to scan DNA until it finds its consensus sequence, where it cleaves and resolves the cruciform DNA.</text>
</comment>
<keyword evidence="3 13" id="KW-0540">Nuclease</keyword>